<sequence length="87" mass="9915">MSPRYFKAGILIDTCCEHCGARHKETFARLYSDAKLICASCGQEHTKDRSRFRQNVDETESLVDDMSGWADTVAVKVRNWWKGMQAG</sequence>
<name>A0A4R3HXE0_PAULE</name>
<gene>
    <name evidence="1" type="ORF">EDC30_105163</name>
</gene>
<proteinExistence type="predicted"/>
<accession>A0A4R3HXE0</accession>
<dbReference type="EMBL" id="SLZQ01000005">
    <property type="protein sequence ID" value="TCS36941.1"/>
    <property type="molecule type" value="Genomic_DNA"/>
</dbReference>
<dbReference type="OrthoDB" id="9154889at2"/>
<protein>
    <submittedName>
        <fullName evidence="1">Uncharacterized protein</fullName>
    </submittedName>
</protein>
<keyword evidence="2" id="KW-1185">Reference proteome</keyword>
<dbReference type="RefSeq" id="WP_132258660.1">
    <property type="nucleotide sequence ID" value="NZ_SLZQ01000005.1"/>
</dbReference>
<evidence type="ECO:0000313" key="2">
    <source>
        <dbReference type="Proteomes" id="UP000295382"/>
    </source>
</evidence>
<reference evidence="1 2" key="1">
    <citation type="submission" date="2019-03" db="EMBL/GenBank/DDBJ databases">
        <title>Genomic Encyclopedia of Type Strains, Phase IV (KMG-IV): sequencing the most valuable type-strain genomes for metagenomic binning, comparative biology and taxonomic classification.</title>
        <authorList>
            <person name="Goeker M."/>
        </authorList>
    </citation>
    <scope>NUCLEOTIDE SEQUENCE [LARGE SCALE GENOMIC DNA]</scope>
    <source>
        <strain evidence="1 2">DSM 7445</strain>
    </source>
</reference>
<dbReference type="AlphaFoldDB" id="A0A4R3HXE0"/>
<organism evidence="1 2">
    <name type="scientific">Paucimonas lemoignei</name>
    <name type="common">Pseudomonas lemoignei</name>
    <dbReference type="NCBI Taxonomy" id="29443"/>
    <lineage>
        <taxon>Bacteria</taxon>
        <taxon>Pseudomonadati</taxon>
        <taxon>Pseudomonadota</taxon>
        <taxon>Betaproteobacteria</taxon>
        <taxon>Burkholderiales</taxon>
        <taxon>Burkholderiaceae</taxon>
        <taxon>Paucimonas</taxon>
    </lineage>
</organism>
<comment type="caution">
    <text evidence="1">The sequence shown here is derived from an EMBL/GenBank/DDBJ whole genome shotgun (WGS) entry which is preliminary data.</text>
</comment>
<dbReference type="Proteomes" id="UP000295382">
    <property type="component" value="Unassembled WGS sequence"/>
</dbReference>
<evidence type="ECO:0000313" key="1">
    <source>
        <dbReference type="EMBL" id="TCS36941.1"/>
    </source>
</evidence>